<dbReference type="InterPro" id="IPR036388">
    <property type="entry name" value="WH-like_DNA-bd_sf"/>
</dbReference>
<dbReference type="InterPro" id="IPR014284">
    <property type="entry name" value="RNA_pol_sigma-70_dom"/>
</dbReference>
<gene>
    <name evidence="1" type="ORF">JCM9140_4433</name>
</gene>
<dbReference type="InterPro" id="IPR013324">
    <property type="entry name" value="RNA_pol_sigma_r3/r4-like"/>
</dbReference>
<evidence type="ECO:0000313" key="1">
    <source>
        <dbReference type="EMBL" id="GAE28223.1"/>
    </source>
</evidence>
<comment type="caution">
    <text evidence="1">The sequence shown here is derived from an EMBL/GenBank/DDBJ whole genome shotgun (WGS) entry which is preliminary data.</text>
</comment>
<dbReference type="Gene3D" id="1.10.10.10">
    <property type="entry name" value="Winged helix-like DNA-binding domain superfamily/Winged helix DNA-binding domain"/>
    <property type="match status" value="1"/>
</dbReference>
<name>W4Q960_9BACI</name>
<dbReference type="STRING" id="1236970.JCM9140_4433"/>
<dbReference type="Proteomes" id="UP000018890">
    <property type="component" value="Unassembled WGS sequence"/>
</dbReference>
<dbReference type="AlphaFoldDB" id="W4Q960"/>
<dbReference type="NCBIfam" id="TIGR02937">
    <property type="entry name" value="sigma70-ECF"/>
    <property type="match status" value="1"/>
</dbReference>
<dbReference type="GO" id="GO:0003700">
    <property type="term" value="F:DNA-binding transcription factor activity"/>
    <property type="evidence" value="ECO:0007669"/>
    <property type="project" value="InterPro"/>
</dbReference>
<protein>
    <submittedName>
        <fullName evidence="1">Uncharacterized protein</fullName>
    </submittedName>
</protein>
<keyword evidence="2" id="KW-1185">Reference proteome</keyword>
<accession>W4Q960</accession>
<proteinExistence type="predicted"/>
<dbReference type="GO" id="GO:0006352">
    <property type="term" value="P:DNA-templated transcription initiation"/>
    <property type="evidence" value="ECO:0007669"/>
    <property type="project" value="InterPro"/>
</dbReference>
<sequence length="119" mass="13953">MKFDPAKGSFSTYAISTIRGKYMTLLTKKTKDDERQVLIGDERFDFLPSSWEFSPLEQETIEAYMTGLTKRERVWVYEAILLHKKTREIAEGYQVSNATVRQWKQGALRKMRENVVPEI</sequence>
<organism evidence="1 2">
    <name type="scientific">Halalkalibacter wakoensis JCM 9140</name>
    <dbReference type="NCBI Taxonomy" id="1236970"/>
    <lineage>
        <taxon>Bacteria</taxon>
        <taxon>Bacillati</taxon>
        <taxon>Bacillota</taxon>
        <taxon>Bacilli</taxon>
        <taxon>Bacillales</taxon>
        <taxon>Bacillaceae</taxon>
        <taxon>Halalkalibacter</taxon>
    </lineage>
</organism>
<dbReference type="EMBL" id="BAUT01000089">
    <property type="protein sequence ID" value="GAE28223.1"/>
    <property type="molecule type" value="Genomic_DNA"/>
</dbReference>
<dbReference type="SUPFAM" id="SSF88659">
    <property type="entry name" value="Sigma3 and sigma4 domains of RNA polymerase sigma factors"/>
    <property type="match status" value="1"/>
</dbReference>
<reference evidence="1" key="1">
    <citation type="journal article" date="2014" name="Genome Announc.">
        <title>Draft Genome Sequences of Three Alkaliphilic Bacillus Strains, Bacillus wakoensis JCM 9140T, Bacillus akibai JCM 9157T, and Bacillus hemicellulosilyticus JCM 9152T.</title>
        <authorList>
            <person name="Yuki M."/>
            <person name="Oshima K."/>
            <person name="Suda W."/>
            <person name="Oshida Y."/>
            <person name="Kitamura K."/>
            <person name="Iida T."/>
            <person name="Hattori M."/>
            <person name="Ohkuma M."/>
        </authorList>
    </citation>
    <scope>NUCLEOTIDE SEQUENCE [LARGE SCALE GENOMIC DNA]</scope>
    <source>
        <strain evidence="1">JCM 9140</strain>
    </source>
</reference>
<evidence type="ECO:0000313" key="2">
    <source>
        <dbReference type="Proteomes" id="UP000018890"/>
    </source>
</evidence>